<dbReference type="PANTHER" id="PTHR44259">
    <property type="entry name" value="OS07G0183000 PROTEIN-RELATED"/>
    <property type="match status" value="1"/>
</dbReference>
<evidence type="ECO:0000313" key="3">
    <source>
        <dbReference type="RefSeq" id="XP_071924962.1"/>
    </source>
</evidence>
<dbReference type="RefSeq" id="XP_071924962.1">
    <property type="nucleotide sequence ID" value="XM_072068861.1"/>
</dbReference>
<evidence type="ECO:0000313" key="2">
    <source>
        <dbReference type="Proteomes" id="UP001652660"/>
    </source>
</evidence>
<evidence type="ECO:0000259" key="1">
    <source>
        <dbReference type="Pfam" id="PF03478"/>
    </source>
</evidence>
<sequence>MAAKEADWAWLPELLLDSIINKLIYPVDYVRFGSVCKHWLWVATAQNTYKACCSKVPMLMIPARDGSTKSRSLYSVTQGKNTGVELPVPYNRRCCGSSHGWLAFAMDDLAITLYNPFSGKQINLPPLVKNFKPEDEDEYEPEYYVRKVALSADPLRNPDGYEAVAIYGGMNDLAFLKAGHKAWTPVPVGKVVKSDFRASDVIYFEGRMCVVNRYNWVMPGRIVSVDTTSRRIGTVARWRVKSQQEEEATMAQAGAYLVESSCGELLMVNRLLSTEAPSTSNEAPSTGKLKVYKIQIRDGRREEVKNLGDDSIFLGDNQSMSVLASEVVVGCQPNSIYYSDDYCEFAYPDGPHDMAIFDLRDGSFRSHYVPNPLHKKIPPPLWILSR</sequence>
<dbReference type="PANTHER" id="PTHR44259:SF93">
    <property type="entry name" value="PROTEIN, PUTATIVE (DUF295)-RELATED"/>
    <property type="match status" value="1"/>
</dbReference>
<name>A0ABM4VZI9_COFAR</name>
<organism evidence="2 3">
    <name type="scientific">Coffea arabica</name>
    <name type="common">Arabian coffee</name>
    <dbReference type="NCBI Taxonomy" id="13443"/>
    <lineage>
        <taxon>Eukaryota</taxon>
        <taxon>Viridiplantae</taxon>
        <taxon>Streptophyta</taxon>
        <taxon>Embryophyta</taxon>
        <taxon>Tracheophyta</taxon>
        <taxon>Spermatophyta</taxon>
        <taxon>Magnoliopsida</taxon>
        <taxon>eudicotyledons</taxon>
        <taxon>Gunneridae</taxon>
        <taxon>Pentapetalae</taxon>
        <taxon>asterids</taxon>
        <taxon>lamiids</taxon>
        <taxon>Gentianales</taxon>
        <taxon>Rubiaceae</taxon>
        <taxon>Ixoroideae</taxon>
        <taxon>Gardenieae complex</taxon>
        <taxon>Bertiereae - Coffeeae clade</taxon>
        <taxon>Coffeeae</taxon>
        <taxon>Coffea</taxon>
    </lineage>
</organism>
<feature type="domain" description="KIB1-4 beta-propeller" evidence="1">
    <location>
        <begin position="73"/>
        <end position="358"/>
    </location>
</feature>
<keyword evidence="2" id="KW-1185">Reference proteome</keyword>
<dbReference type="InterPro" id="IPR036047">
    <property type="entry name" value="F-box-like_dom_sf"/>
</dbReference>
<reference evidence="3" key="1">
    <citation type="submission" date="2025-08" db="UniProtKB">
        <authorList>
            <consortium name="RefSeq"/>
        </authorList>
    </citation>
    <scope>IDENTIFICATION</scope>
    <source>
        <tissue evidence="3">Leaves</tissue>
    </source>
</reference>
<dbReference type="SUPFAM" id="SSF81383">
    <property type="entry name" value="F-box domain"/>
    <property type="match status" value="1"/>
</dbReference>
<dbReference type="InterPro" id="IPR005174">
    <property type="entry name" value="KIB1-4_b-propeller"/>
</dbReference>
<protein>
    <submittedName>
        <fullName evidence="3">F-box protein At2g17036-like</fullName>
    </submittedName>
</protein>
<dbReference type="Proteomes" id="UP001652660">
    <property type="component" value="Chromosome 10c"/>
</dbReference>
<accession>A0ABM4VZI9</accession>
<gene>
    <name evidence="3" type="primary">LOC140016008</name>
</gene>
<dbReference type="GeneID" id="140016008"/>
<proteinExistence type="predicted"/>
<dbReference type="Pfam" id="PF03478">
    <property type="entry name" value="Beta-prop_KIB1-4"/>
    <property type="match status" value="1"/>
</dbReference>
<dbReference type="InterPro" id="IPR050942">
    <property type="entry name" value="F-box_BR-signaling"/>
</dbReference>